<dbReference type="GO" id="GO:0008168">
    <property type="term" value="F:methyltransferase activity"/>
    <property type="evidence" value="ECO:0007669"/>
    <property type="project" value="UniProtKB-KW"/>
</dbReference>
<comment type="caution">
    <text evidence="3">The sequence shown here is derived from an EMBL/GenBank/DDBJ whole genome shotgun (WGS) entry which is preliminary data.</text>
</comment>
<feature type="domain" description="Methyltransferase type 11" evidence="2">
    <location>
        <begin position="38"/>
        <end position="136"/>
    </location>
</feature>
<reference evidence="3 4" key="1">
    <citation type="submission" date="2024-02" db="EMBL/GenBank/DDBJ databases">
        <authorList>
            <person name="Chen Y."/>
            <person name="Shah S."/>
            <person name="Dougan E. K."/>
            <person name="Thang M."/>
            <person name="Chan C."/>
        </authorList>
    </citation>
    <scope>NUCLEOTIDE SEQUENCE [LARGE SCALE GENOMIC DNA]</scope>
</reference>
<protein>
    <submittedName>
        <fullName evidence="3">Methyltransferase phqN (Paraherquamide biosynthesis cluster protein N)</fullName>
    </submittedName>
</protein>
<name>A0ABP0RDE7_9DINO</name>
<evidence type="ECO:0000313" key="4">
    <source>
        <dbReference type="Proteomes" id="UP001642464"/>
    </source>
</evidence>
<evidence type="ECO:0000259" key="2">
    <source>
        <dbReference type="Pfam" id="PF08241"/>
    </source>
</evidence>
<dbReference type="CDD" id="cd02440">
    <property type="entry name" value="AdoMet_MTases"/>
    <property type="match status" value="1"/>
</dbReference>
<dbReference type="Gene3D" id="3.40.50.150">
    <property type="entry name" value="Vaccinia Virus protein VP39"/>
    <property type="match status" value="1"/>
</dbReference>
<dbReference type="GO" id="GO:0032259">
    <property type="term" value="P:methylation"/>
    <property type="evidence" value="ECO:0007669"/>
    <property type="project" value="UniProtKB-KW"/>
</dbReference>
<keyword evidence="4" id="KW-1185">Reference proteome</keyword>
<evidence type="ECO:0000313" key="3">
    <source>
        <dbReference type="EMBL" id="CAK9098607.1"/>
    </source>
</evidence>
<dbReference type="Pfam" id="PF08241">
    <property type="entry name" value="Methyltransf_11"/>
    <property type="match status" value="1"/>
</dbReference>
<evidence type="ECO:0000256" key="1">
    <source>
        <dbReference type="ARBA" id="ARBA00022679"/>
    </source>
</evidence>
<sequence>MYIPPVMDPSRSIFQNQVIWEERGVADKLGIGPNSKVLDVGCGRGRVAHHIASYSGAHVTGLNIDRTQLKMAEEHAHITNMETQLNFVHGNYNDPLPFADETFDALYQVQVLTYTVDPVKLFKEMYRVLKPGAKLSFLDYVQLPAFNSSNPNHQEFLRKVKPVLGAVWTPKPSDFTEPLKKAGFQILSSEDASVGGHQYPLIEKAETFFVATQWLLSMLTKMHIIPSHFLTLFERLTKDGEAFVEADKMGLFTTSWQIIAQKPEQAKM</sequence>
<gene>
    <name evidence="3" type="ORF">SCF082_LOCUS46203</name>
</gene>
<accession>A0ABP0RDE7</accession>
<keyword evidence="3" id="KW-0489">Methyltransferase</keyword>
<dbReference type="SUPFAM" id="SSF53335">
    <property type="entry name" value="S-adenosyl-L-methionine-dependent methyltransferases"/>
    <property type="match status" value="1"/>
</dbReference>
<dbReference type="PANTHER" id="PTHR44068">
    <property type="entry name" value="ZGC:194242"/>
    <property type="match status" value="1"/>
</dbReference>
<organism evidence="3 4">
    <name type="scientific">Durusdinium trenchii</name>
    <dbReference type="NCBI Taxonomy" id="1381693"/>
    <lineage>
        <taxon>Eukaryota</taxon>
        <taxon>Sar</taxon>
        <taxon>Alveolata</taxon>
        <taxon>Dinophyceae</taxon>
        <taxon>Suessiales</taxon>
        <taxon>Symbiodiniaceae</taxon>
        <taxon>Durusdinium</taxon>
    </lineage>
</organism>
<dbReference type="PANTHER" id="PTHR44068:SF4">
    <property type="entry name" value="S-ADENOSYL-METHIONINE-STEROL-C-METHYLTRANSFERAS (AFU_ORTHOLOGUE AFUA_4G09190)"/>
    <property type="match status" value="1"/>
</dbReference>
<dbReference type="InterPro" id="IPR013216">
    <property type="entry name" value="Methyltransf_11"/>
</dbReference>
<dbReference type="InterPro" id="IPR029063">
    <property type="entry name" value="SAM-dependent_MTases_sf"/>
</dbReference>
<dbReference type="EMBL" id="CAXAMM010041317">
    <property type="protein sequence ID" value="CAK9098607.1"/>
    <property type="molecule type" value="Genomic_DNA"/>
</dbReference>
<keyword evidence="1" id="KW-0808">Transferase</keyword>
<dbReference type="Proteomes" id="UP001642464">
    <property type="component" value="Unassembled WGS sequence"/>
</dbReference>
<dbReference type="InterPro" id="IPR050447">
    <property type="entry name" value="Erg6_SMT_methyltransf"/>
</dbReference>
<proteinExistence type="predicted"/>